<dbReference type="PROSITE" id="PS00061">
    <property type="entry name" value="ADH_SHORT"/>
    <property type="match status" value="1"/>
</dbReference>
<dbReference type="EMBL" id="MCAQ01000001">
    <property type="protein sequence ID" value="RKF41985.1"/>
    <property type="molecule type" value="Genomic_DNA"/>
</dbReference>
<keyword evidence="2" id="KW-0560">Oxidoreductase</keyword>
<reference evidence="3 4" key="1">
    <citation type="submission" date="2016-07" db="EMBL/GenBank/DDBJ databases">
        <title>Genome analysis of Sphingobacterium siyangense T12B17.</title>
        <authorList>
            <person name="Xu D."/>
            <person name="Su Y."/>
            <person name="Zheng S."/>
        </authorList>
    </citation>
    <scope>NUCLEOTIDE SEQUENCE [LARGE SCALE GENOMIC DNA]</scope>
    <source>
        <strain evidence="3 4">T12B17</strain>
    </source>
</reference>
<dbReference type="CDD" id="cd05233">
    <property type="entry name" value="SDR_c"/>
    <property type="match status" value="1"/>
</dbReference>
<dbReference type="PRINTS" id="PR00081">
    <property type="entry name" value="GDHRDH"/>
</dbReference>
<accession>A0A420G9X7</accession>
<keyword evidence="4" id="KW-1185">Reference proteome</keyword>
<dbReference type="Pfam" id="PF13561">
    <property type="entry name" value="adh_short_C2"/>
    <property type="match status" value="1"/>
</dbReference>
<dbReference type="InterPro" id="IPR002347">
    <property type="entry name" value="SDR_fam"/>
</dbReference>
<organism evidence="3 4">
    <name type="scientific">Sphingobacterium siyangense</name>
    <dbReference type="NCBI Taxonomy" id="459529"/>
    <lineage>
        <taxon>Bacteria</taxon>
        <taxon>Pseudomonadati</taxon>
        <taxon>Bacteroidota</taxon>
        <taxon>Sphingobacteriia</taxon>
        <taxon>Sphingobacteriales</taxon>
        <taxon>Sphingobacteriaceae</taxon>
        <taxon>Sphingobacterium</taxon>
    </lineage>
</organism>
<gene>
    <name evidence="3" type="ORF">BCY89_00295</name>
</gene>
<protein>
    <submittedName>
        <fullName evidence="3">Oxidoreductase</fullName>
    </submittedName>
</protein>
<evidence type="ECO:0000313" key="3">
    <source>
        <dbReference type="EMBL" id="RKF41985.1"/>
    </source>
</evidence>
<dbReference type="FunFam" id="3.40.50.720:FF:000084">
    <property type="entry name" value="Short-chain dehydrogenase reductase"/>
    <property type="match status" value="1"/>
</dbReference>
<dbReference type="RefSeq" id="WP_120332390.1">
    <property type="nucleotide sequence ID" value="NZ_MCAQ01000001.1"/>
</dbReference>
<evidence type="ECO:0000313" key="4">
    <source>
        <dbReference type="Proteomes" id="UP000286402"/>
    </source>
</evidence>
<evidence type="ECO:0000256" key="2">
    <source>
        <dbReference type="ARBA" id="ARBA00023002"/>
    </source>
</evidence>
<comment type="similarity">
    <text evidence="1">Belongs to the short-chain dehydrogenases/reductases (SDR) family.</text>
</comment>
<dbReference type="InterPro" id="IPR036291">
    <property type="entry name" value="NAD(P)-bd_dom_sf"/>
</dbReference>
<proteinExistence type="inferred from homology"/>
<dbReference type="InterPro" id="IPR020904">
    <property type="entry name" value="Sc_DH/Rdtase_CS"/>
</dbReference>
<dbReference type="Proteomes" id="UP000286402">
    <property type="component" value="Unassembled WGS sequence"/>
</dbReference>
<comment type="caution">
    <text evidence="3">The sequence shown here is derived from an EMBL/GenBank/DDBJ whole genome shotgun (WGS) entry which is preliminary data.</text>
</comment>
<dbReference type="AlphaFoldDB" id="A0A420G9X7"/>
<dbReference type="SUPFAM" id="SSF51735">
    <property type="entry name" value="NAD(P)-binding Rossmann-fold domains"/>
    <property type="match status" value="1"/>
</dbReference>
<dbReference type="PANTHER" id="PTHR43639">
    <property type="entry name" value="OXIDOREDUCTASE, SHORT-CHAIN DEHYDROGENASE/REDUCTASE FAMILY (AFU_ORTHOLOGUE AFUA_5G02870)"/>
    <property type="match status" value="1"/>
</dbReference>
<name>A0A420G9X7_9SPHI</name>
<dbReference type="PRINTS" id="PR00080">
    <property type="entry name" value="SDRFAMILY"/>
</dbReference>
<evidence type="ECO:0000256" key="1">
    <source>
        <dbReference type="ARBA" id="ARBA00006484"/>
    </source>
</evidence>
<dbReference type="GO" id="GO:0016491">
    <property type="term" value="F:oxidoreductase activity"/>
    <property type="evidence" value="ECO:0007669"/>
    <property type="project" value="UniProtKB-KW"/>
</dbReference>
<dbReference type="Gene3D" id="3.40.50.720">
    <property type="entry name" value="NAD(P)-binding Rossmann-like Domain"/>
    <property type="match status" value="1"/>
</dbReference>
<dbReference type="PANTHER" id="PTHR43639:SF1">
    <property type="entry name" value="SHORT-CHAIN DEHYDROGENASE_REDUCTASE FAMILY PROTEIN"/>
    <property type="match status" value="1"/>
</dbReference>
<sequence>MAFTIDLTGKVVLITGGISGIGLGASLQFASAGATVIACAELAVDDQAVASFFAAMEPYRQRTFYYAADVSNEAAIQELAVLLQQEHGRLDVLLSNAGQNMFKGLDECTLGDWNHNNSLNLASHWLLARALKPLLAQASPGVIIVMASNHAYASIPGCFPYNVTKGALLSLVRAMAIEWGPAIRTVGLAPGFIDTPGNQKWFDSFPDADAERQKTVDRHPVKKLGTTEEIGGWCVFLSSTYASFASGSTYLIDGGKSALMQED</sequence>